<protein>
    <submittedName>
        <fullName evidence="4">Aromatic compound catabolic protein</fullName>
    </submittedName>
</protein>
<dbReference type="Gene3D" id="3.10.129.10">
    <property type="entry name" value="Hotdog Thioesterase"/>
    <property type="match status" value="1"/>
</dbReference>
<dbReference type="EMBL" id="MPLS01000127">
    <property type="protein sequence ID" value="ORI96898.1"/>
    <property type="molecule type" value="Genomic_DNA"/>
</dbReference>
<sequence>MNIIELLELKTTILSADKTVIELAVTDKIMQPYGIVHGGINALLAETAASLGAKEALSDNQFPVGVDIQTHYLKPVSKGILIATATPVNIGHSLQVWHIKITENITNQLTSIATVTLKNQQKKS</sequence>
<gene>
    <name evidence="4" type="ORF">BMR96_10210</name>
</gene>
<dbReference type="GO" id="GO:0005829">
    <property type="term" value="C:cytosol"/>
    <property type="evidence" value="ECO:0007669"/>
    <property type="project" value="TreeGrafter"/>
</dbReference>
<name>A0A1X0VB12_LEUPS</name>
<dbReference type="InterPro" id="IPR006683">
    <property type="entry name" value="Thioestr_dom"/>
</dbReference>
<evidence type="ECO:0000313" key="4">
    <source>
        <dbReference type="EMBL" id="ORI96898.1"/>
    </source>
</evidence>
<dbReference type="PANTHER" id="PTHR43240:SF5">
    <property type="entry name" value="1,4-DIHYDROXY-2-NAPHTHOYL-COA THIOESTERASE 1"/>
    <property type="match status" value="1"/>
</dbReference>
<comment type="caution">
    <text evidence="4">The sequence shown here is derived from an EMBL/GenBank/DDBJ whole genome shotgun (WGS) entry which is preliminary data.</text>
</comment>
<evidence type="ECO:0000256" key="2">
    <source>
        <dbReference type="ARBA" id="ARBA00022801"/>
    </source>
</evidence>
<dbReference type="InterPro" id="IPR003736">
    <property type="entry name" value="PAAI_dom"/>
</dbReference>
<dbReference type="InterPro" id="IPR029069">
    <property type="entry name" value="HotDog_dom_sf"/>
</dbReference>
<dbReference type="NCBIfam" id="TIGR00369">
    <property type="entry name" value="unchar_dom_1"/>
    <property type="match status" value="1"/>
</dbReference>
<dbReference type="Proteomes" id="UP000192288">
    <property type="component" value="Unassembled WGS sequence"/>
</dbReference>
<keyword evidence="2" id="KW-0378">Hydrolase</keyword>
<evidence type="ECO:0000256" key="1">
    <source>
        <dbReference type="ARBA" id="ARBA00008324"/>
    </source>
</evidence>
<evidence type="ECO:0000259" key="3">
    <source>
        <dbReference type="Pfam" id="PF03061"/>
    </source>
</evidence>
<dbReference type="GO" id="GO:0061522">
    <property type="term" value="F:1,4-dihydroxy-2-naphthoyl-CoA thioesterase activity"/>
    <property type="evidence" value="ECO:0007669"/>
    <property type="project" value="TreeGrafter"/>
</dbReference>
<dbReference type="Pfam" id="PF03061">
    <property type="entry name" value="4HBT"/>
    <property type="match status" value="1"/>
</dbReference>
<dbReference type="SUPFAM" id="SSF54637">
    <property type="entry name" value="Thioesterase/thiol ester dehydrase-isomerase"/>
    <property type="match status" value="1"/>
</dbReference>
<feature type="domain" description="Thioesterase" evidence="3">
    <location>
        <begin position="33"/>
        <end position="102"/>
    </location>
</feature>
<dbReference type="PANTHER" id="PTHR43240">
    <property type="entry name" value="1,4-DIHYDROXY-2-NAPHTHOYL-COA THIOESTERASE 1"/>
    <property type="match status" value="1"/>
</dbReference>
<reference evidence="4 5" key="1">
    <citation type="journal article" date="2017" name="Front. Microbiol.">
        <title>Genomic Characterization of Dairy Associated Leuconostoc Species and Diversity of Leuconostocs in Undefined Mixed Mesophilic Starter Cultures.</title>
        <authorList>
            <person name="Frantzen C.A."/>
            <person name="Kot W."/>
            <person name="Pedersen T.B."/>
            <person name="Ardo Y.M."/>
            <person name="Broadbent J.R."/>
            <person name="Neve H."/>
            <person name="Hansen L.H."/>
            <person name="Dal Bello F."/>
            <person name="Ostlie H.M."/>
            <person name="Kleppen H.P."/>
            <person name="Vogensen F.K."/>
            <person name="Holo H."/>
        </authorList>
    </citation>
    <scope>NUCLEOTIDE SEQUENCE [LARGE SCALE GENOMIC DNA]</scope>
    <source>
        <strain evidence="4 5">LMGCF08</strain>
    </source>
</reference>
<proteinExistence type="inferred from homology"/>
<dbReference type="AlphaFoldDB" id="A0A1X0VB12"/>
<comment type="similarity">
    <text evidence="1">Belongs to the thioesterase PaaI family.</text>
</comment>
<evidence type="ECO:0000313" key="5">
    <source>
        <dbReference type="Proteomes" id="UP000192288"/>
    </source>
</evidence>
<dbReference type="RefSeq" id="WP_002816082.1">
    <property type="nucleotide sequence ID" value="NZ_MPLS01000127.1"/>
</dbReference>
<dbReference type="CDD" id="cd03443">
    <property type="entry name" value="PaaI_thioesterase"/>
    <property type="match status" value="1"/>
</dbReference>
<accession>A0A1X0VB12</accession>
<organism evidence="4 5">
    <name type="scientific">Leuconostoc pseudomesenteroides</name>
    <dbReference type="NCBI Taxonomy" id="33968"/>
    <lineage>
        <taxon>Bacteria</taxon>
        <taxon>Bacillati</taxon>
        <taxon>Bacillota</taxon>
        <taxon>Bacilli</taxon>
        <taxon>Lactobacillales</taxon>
        <taxon>Lactobacillaceae</taxon>
        <taxon>Leuconostoc</taxon>
    </lineage>
</organism>